<evidence type="ECO:0000313" key="9">
    <source>
        <dbReference type="Proteomes" id="UP001491552"/>
    </source>
</evidence>
<dbReference type="Pfam" id="PF08281">
    <property type="entry name" value="Sigma70_r4_2"/>
    <property type="match status" value="1"/>
</dbReference>
<sequence>MLYFALIDSEADQLRFSDIYSNYQKQMLLVAKRILHSDEDAEDAVQIAFLGIAQRIKSLPVDDRRLRAYVLTAAKNAALSLLPQKKRQDNMLDIDELPIASDEDLFVKVMQSQDYDTLLRAARMLPAPYREVLLIICVEGQTVAASAAILHRKPGTVRQQLNRGKKLLIDFCRKEGMCFEEQG</sequence>
<proteinExistence type="inferred from homology"/>
<dbReference type="SUPFAM" id="SSF88659">
    <property type="entry name" value="Sigma3 and sigma4 domains of RNA polymerase sigma factors"/>
    <property type="match status" value="1"/>
</dbReference>
<dbReference type="PANTHER" id="PTHR43133">
    <property type="entry name" value="RNA POLYMERASE ECF-TYPE SIGMA FACTO"/>
    <property type="match status" value="1"/>
</dbReference>
<dbReference type="Gene3D" id="1.10.1740.10">
    <property type="match status" value="1"/>
</dbReference>
<dbReference type="InterPro" id="IPR013325">
    <property type="entry name" value="RNA_pol_sigma_r2"/>
</dbReference>
<comment type="similarity">
    <text evidence="1">Belongs to the sigma-70 factor family. ECF subfamily.</text>
</comment>
<dbReference type="Pfam" id="PF04542">
    <property type="entry name" value="Sigma70_r2"/>
    <property type="match status" value="1"/>
</dbReference>
<dbReference type="NCBIfam" id="TIGR02937">
    <property type="entry name" value="sigma70-ECF"/>
    <property type="match status" value="1"/>
</dbReference>
<keyword evidence="5" id="KW-0804">Transcription</keyword>
<dbReference type="SUPFAM" id="SSF88946">
    <property type="entry name" value="Sigma2 domain of RNA polymerase sigma factors"/>
    <property type="match status" value="1"/>
</dbReference>
<comment type="caution">
    <text evidence="8">The sequence shown here is derived from an EMBL/GenBank/DDBJ whole genome shotgun (WGS) entry which is preliminary data.</text>
</comment>
<keyword evidence="4" id="KW-0238">DNA-binding</keyword>
<accession>A0ABV1G9C8</accession>
<organism evidence="8 9">
    <name type="scientific">Faecousia intestinalis</name>
    <dbReference type="NCBI Taxonomy" id="3133167"/>
    <lineage>
        <taxon>Bacteria</taxon>
        <taxon>Bacillati</taxon>
        <taxon>Bacillota</taxon>
        <taxon>Clostridia</taxon>
        <taxon>Eubacteriales</taxon>
        <taxon>Oscillospiraceae</taxon>
        <taxon>Faecousia</taxon>
    </lineage>
</organism>
<evidence type="ECO:0000259" key="7">
    <source>
        <dbReference type="Pfam" id="PF08281"/>
    </source>
</evidence>
<dbReference type="InterPro" id="IPR007627">
    <property type="entry name" value="RNA_pol_sigma70_r2"/>
</dbReference>
<evidence type="ECO:0000259" key="6">
    <source>
        <dbReference type="Pfam" id="PF04542"/>
    </source>
</evidence>
<dbReference type="Gene3D" id="1.10.10.10">
    <property type="entry name" value="Winged helix-like DNA-binding domain superfamily/Winged helix DNA-binding domain"/>
    <property type="match status" value="1"/>
</dbReference>
<keyword evidence="9" id="KW-1185">Reference proteome</keyword>
<dbReference type="RefSeq" id="WP_349136745.1">
    <property type="nucleotide sequence ID" value="NZ_JBBMFF010000255.1"/>
</dbReference>
<evidence type="ECO:0000256" key="4">
    <source>
        <dbReference type="ARBA" id="ARBA00023125"/>
    </source>
</evidence>
<evidence type="ECO:0000256" key="5">
    <source>
        <dbReference type="ARBA" id="ARBA00023163"/>
    </source>
</evidence>
<evidence type="ECO:0000256" key="3">
    <source>
        <dbReference type="ARBA" id="ARBA00023082"/>
    </source>
</evidence>
<dbReference type="PANTHER" id="PTHR43133:SF8">
    <property type="entry name" value="RNA POLYMERASE SIGMA FACTOR HI_1459-RELATED"/>
    <property type="match status" value="1"/>
</dbReference>
<dbReference type="EMBL" id="JBBMFF010000255">
    <property type="protein sequence ID" value="MEQ2512020.1"/>
    <property type="molecule type" value="Genomic_DNA"/>
</dbReference>
<feature type="domain" description="RNA polymerase sigma factor 70 region 4 type 2" evidence="7">
    <location>
        <begin position="117"/>
        <end position="168"/>
    </location>
</feature>
<dbReference type="InterPro" id="IPR014284">
    <property type="entry name" value="RNA_pol_sigma-70_dom"/>
</dbReference>
<evidence type="ECO:0000313" key="8">
    <source>
        <dbReference type="EMBL" id="MEQ2512020.1"/>
    </source>
</evidence>
<dbReference type="Proteomes" id="UP001491552">
    <property type="component" value="Unassembled WGS sequence"/>
</dbReference>
<feature type="domain" description="RNA polymerase sigma-70 region 2" evidence="6">
    <location>
        <begin position="20"/>
        <end position="87"/>
    </location>
</feature>
<dbReference type="InterPro" id="IPR013324">
    <property type="entry name" value="RNA_pol_sigma_r3/r4-like"/>
</dbReference>
<dbReference type="InterPro" id="IPR039425">
    <property type="entry name" value="RNA_pol_sigma-70-like"/>
</dbReference>
<evidence type="ECO:0000256" key="2">
    <source>
        <dbReference type="ARBA" id="ARBA00023015"/>
    </source>
</evidence>
<dbReference type="InterPro" id="IPR036388">
    <property type="entry name" value="WH-like_DNA-bd_sf"/>
</dbReference>
<dbReference type="InterPro" id="IPR013249">
    <property type="entry name" value="RNA_pol_sigma70_r4_t2"/>
</dbReference>
<keyword evidence="3" id="KW-0731">Sigma factor</keyword>
<evidence type="ECO:0000256" key="1">
    <source>
        <dbReference type="ARBA" id="ARBA00010641"/>
    </source>
</evidence>
<protein>
    <submittedName>
        <fullName evidence="8">Sigma-70 family RNA polymerase sigma factor</fullName>
    </submittedName>
</protein>
<keyword evidence="2" id="KW-0805">Transcription regulation</keyword>
<name>A0ABV1G9C8_9FIRM</name>
<gene>
    <name evidence="8" type="ORF">WMO66_12335</name>
</gene>
<reference evidence="8 9" key="1">
    <citation type="submission" date="2024-03" db="EMBL/GenBank/DDBJ databases">
        <title>Human intestinal bacterial collection.</title>
        <authorList>
            <person name="Pauvert C."/>
            <person name="Hitch T.C.A."/>
            <person name="Clavel T."/>
        </authorList>
    </citation>
    <scope>NUCLEOTIDE SEQUENCE [LARGE SCALE GENOMIC DNA]</scope>
    <source>
        <strain evidence="8 9">CLA-AA-H192</strain>
    </source>
</reference>